<reference evidence="1" key="1">
    <citation type="submission" date="2014-09" db="EMBL/GenBank/DDBJ databases">
        <authorList>
            <person name="Magalhaes I.L.F."/>
            <person name="Oliveira U."/>
            <person name="Santos F.R."/>
            <person name="Vidigal T.H.D.A."/>
            <person name="Brescovit A.D."/>
            <person name="Santos A.J."/>
        </authorList>
    </citation>
    <scope>NUCLEOTIDE SEQUENCE</scope>
    <source>
        <tissue evidence="1">Shoot tissue taken approximately 20 cm above the soil surface</tissue>
    </source>
</reference>
<organism evidence="1">
    <name type="scientific">Arundo donax</name>
    <name type="common">Giant reed</name>
    <name type="synonym">Donax arundinaceus</name>
    <dbReference type="NCBI Taxonomy" id="35708"/>
    <lineage>
        <taxon>Eukaryota</taxon>
        <taxon>Viridiplantae</taxon>
        <taxon>Streptophyta</taxon>
        <taxon>Embryophyta</taxon>
        <taxon>Tracheophyta</taxon>
        <taxon>Spermatophyta</taxon>
        <taxon>Magnoliopsida</taxon>
        <taxon>Liliopsida</taxon>
        <taxon>Poales</taxon>
        <taxon>Poaceae</taxon>
        <taxon>PACMAD clade</taxon>
        <taxon>Arundinoideae</taxon>
        <taxon>Arundineae</taxon>
        <taxon>Arundo</taxon>
    </lineage>
</organism>
<dbReference type="AlphaFoldDB" id="A0A0A9F7W4"/>
<proteinExistence type="predicted"/>
<protein>
    <submittedName>
        <fullName evidence="1">Uncharacterized protein</fullName>
    </submittedName>
</protein>
<evidence type="ECO:0000313" key="1">
    <source>
        <dbReference type="EMBL" id="JAE07314.1"/>
    </source>
</evidence>
<accession>A0A0A9F7W4</accession>
<dbReference type="EMBL" id="GBRH01190582">
    <property type="protein sequence ID" value="JAE07314.1"/>
    <property type="molecule type" value="Transcribed_RNA"/>
</dbReference>
<reference evidence="1" key="2">
    <citation type="journal article" date="2015" name="Data Brief">
        <title>Shoot transcriptome of the giant reed, Arundo donax.</title>
        <authorList>
            <person name="Barrero R.A."/>
            <person name="Guerrero F.D."/>
            <person name="Moolhuijzen P."/>
            <person name="Goolsby J.A."/>
            <person name="Tidwell J."/>
            <person name="Bellgard S.E."/>
            <person name="Bellgard M.I."/>
        </authorList>
    </citation>
    <scope>NUCLEOTIDE SEQUENCE</scope>
    <source>
        <tissue evidence="1">Shoot tissue taken approximately 20 cm above the soil surface</tissue>
    </source>
</reference>
<name>A0A0A9F7W4_ARUDO</name>
<sequence length="51" mass="5616">MFKVACLCLHRAHDVLQNGPSVPAWKSCFPRIVAMAGHVNGNLDLRLPMIS</sequence>